<dbReference type="Proteomes" id="UP001325680">
    <property type="component" value="Chromosome"/>
</dbReference>
<evidence type="ECO:0000313" key="2">
    <source>
        <dbReference type="Proteomes" id="UP001325680"/>
    </source>
</evidence>
<evidence type="ECO:0008006" key="3">
    <source>
        <dbReference type="Google" id="ProtNLM"/>
    </source>
</evidence>
<reference evidence="1 2" key="1">
    <citation type="submission" date="2023-12" db="EMBL/GenBank/DDBJ databases">
        <title>Genome sequencing and assembly of bacterial species from a model synthetic community.</title>
        <authorList>
            <person name="Hogle S.L."/>
        </authorList>
    </citation>
    <scope>NUCLEOTIDE SEQUENCE [LARGE SCALE GENOMIC DNA]</scope>
    <source>
        <strain evidence="1 2">HAMBI_3031</strain>
    </source>
</reference>
<gene>
    <name evidence="1" type="ORF">U0035_03455</name>
</gene>
<dbReference type="RefSeq" id="WP_114792946.1">
    <property type="nucleotide sequence ID" value="NZ_CP139960.1"/>
</dbReference>
<keyword evidence="2" id="KW-1185">Reference proteome</keyword>
<dbReference type="EMBL" id="CP139960">
    <property type="protein sequence ID" value="WQD39205.1"/>
    <property type="molecule type" value="Genomic_DNA"/>
</dbReference>
<evidence type="ECO:0000313" key="1">
    <source>
        <dbReference type="EMBL" id="WQD39205.1"/>
    </source>
</evidence>
<proteinExistence type="predicted"/>
<name>A0ABZ0WB59_9BACT</name>
<accession>A0ABZ0WB59</accession>
<protein>
    <recommendedName>
        <fullName evidence="3">Lipoprotein</fullName>
    </recommendedName>
</protein>
<sequence>MSNYFFITLLFPGCSHYRPDKVKIYNNTNRQICYSTVAYNSKHSLITLSAGGYISSLETGSPVRRVPSSSQLVQKTRDSSLYLLFYDCSNKANVYSDLSAALKDPITLKRKFSKSQLDSLGWFIVFNDAAPSR</sequence>
<organism evidence="1 2">
    <name type="scientific">Niabella yanshanensis</name>
    <dbReference type="NCBI Taxonomy" id="577386"/>
    <lineage>
        <taxon>Bacteria</taxon>
        <taxon>Pseudomonadati</taxon>
        <taxon>Bacteroidota</taxon>
        <taxon>Chitinophagia</taxon>
        <taxon>Chitinophagales</taxon>
        <taxon>Chitinophagaceae</taxon>
        <taxon>Niabella</taxon>
    </lineage>
</organism>